<protein>
    <submittedName>
        <fullName evidence="1">Uncharacterized protein</fullName>
    </submittedName>
</protein>
<dbReference type="EMBL" id="JACXVP010000196">
    <property type="protein sequence ID" value="KAG5568217.1"/>
    <property type="molecule type" value="Genomic_DNA"/>
</dbReference>
<dbReference type="AlphaFoldDB" id="A0A9J5VYG7"/>
<evidence type="ECO:0000313" key="2">
    <source>
        <dbReference type="Proteomes" id="UP000824120"/>
    </source>
</evidence>
<gene>
    <name evidence="1" type="ORF">H5410_064764</name>
</gene>
<dbReference type="Proteomes" id="UP000824120">
    <property type="component" value="Unassembled WGS sequence"/>
</dbReference>
<reference evidence="1" key="1">
    <citation type="submission" date="2020-09" db="EMBL/GenBank/DDBJ databases">
        <title>De no assembly of potato wild relative species, Solanum commersonii.</title>
        <authorList>
            <person name="Cho K."/>
        </authorList>
    </citation>
    <scope>NUCLEOTIDE SEQUENCE</scope>
    <source>
        <strain evidence="1">LZ3.2</strain>
        <tissue evidence="1">Leaf</tissue>
    </source>
</reference>
<evidence type="ECO:0000313" key="1">
    <source>
        <dbReference type="EMBL" id="KAG5568217.1"/>
    </source>
</evidence>
<proteinExistence type="predicted"/>
<keyword evidence="2" id="KW-1185">Reference proteome</keyword>
<organism evidence="1 2">
    <name type="scientific">Solanum commersonii</name>
    <name type="common">Commerson's wild potato</name>
    <name type="synonym">Commerson's nightshade</name>
    <dbReference type="NCBI Taxonomy" id="4109"/>
    <lineage>
        <taxon>Eukaryota</taxon>
        <taxon>Viridiplantae</taxon>
        <taxon>Streptophyta</taxon>
        <taxon>Embryophyta</taxon>
        <taxon>Tracheophyta</taxon>
        <taxon>Spermatophyta</taxon>
        <taxon>Magnoliopsida</taxon>
        <taxon>eudicotyledons</taxon>
        <taxon>Gunneridae</taxon>
        <taxon>Pentapetalae</taxon>
        <taxon>asterids</taxon>
        <taxon>lamiids</taxon>
        <taxon>Solanales</taxon>
        <taxon>Solanaceae</taxon>
        <taxon>Solanoideae</taxon>
        <taxon>Solaneae</taxon>
        <taxon>Solanum</taxon>
    </lineage>
</organism>
<comment type="caution">
    <text evidence="1">The sequence shown here is derived from an EMBL/GenBank/DDBJ whole genome shotgun (WGS) entry which is preliminary data.</text>
</comment>
<accession>A0A9J5VYG7</accession>
<name>A0A9J5VYG7_SOLCO</name>
<sequence>MQASALTKPFQPCQSRPVDLVATRWRHAESKSVGLIEVAHTDPFVRDFVGFGRNLVQRATPWPLKI</sequence>